<comment type="caution">
    <text evidence="2">The sequence shown here is derived from an EMBL/GenBank/DDBJ whole genome shotgun (WGS) entry which is preliminary data.</text>
</comment>
<evidence type="ECO:0000313" key="2">
    <source>
        <dbReference type="EMBL" id="MBB6208627.1"/>
    </source>
</evidence>
<proteinExistence type="predicted"/>
<evidence type="ECO:0000313" key="3">
    <source>
        <dbReference type="Proteomes" id="UP000544872"/>
    </source>
</evidence>
<dbReference type="Pfam" id="PF00485">
    <property type="entry name" value="PRK"/>
    <property type="match status" value="1"/>
</dbReference>
<dbReference type="GO" id="GO:0005524">
    <property type="term" value="F:ATP binding"/>
    <property type="evidence" value="ECO:0007669"/>
    <property type="project" value="InterPro"/>
</dbReference>
<dbReference type="AlphaFoldDB" id="A0A7W9ZBV5"/>
<dbReference type="Gene3D" id="3.40.50.300">
    <property type="entry name" value="P-loop containing nucleotide triphosphate hydrolases"/>
    <property type="match status" value="1"/>
</dbReference>
<name>A0A7W9ZBV5_NOVIT</name>
<dbReference type="InterPro" id="IPR006083">
    <property type="entry name" value="PRK/URK"/>
</dbReference>
<dbReference type="PANTHER" id="PTHR10285">
    <property type="entry name" value="URIDINE KINASE"/>
    <property type="match status" value="1"/>
</dbReference>
<accession>A0A7W9ZBV5</accession>
<reference evidence="2 3" key="1">
    <citation type="submission" date="2020-08" db="EMBL/GenBank/DDBJ databases">
        <title>Genomic Encyclopedia of Type Strains, Phase IV (KMG-IV): sequencing the most valuable type-strain genomes for metagenomic binning, comparative biology and taxonomic classification.</title>
        <authorList>
            <person name="Goeker M."/>
        </authorList>
    </citation>
    <scope>NUCLEOTIDE SEQUENCE [LARGE SCALE GENOMIC DNA]</scope>
    <source>
        <strain evidence="2 3">DSM 11590</strain>
    </source>
</reference>
<keyword evidence="3" id="KW-1185">Reference proteome</keyword>
<sequence>MMSSRLPPQLPLSTLPVRPAGQPVILGIVGDSGAGKTTLAAGIAAIFGPERVTLLCTDDYHRYSRMERAERGLSPFDPQANYMDILEQHLQQLRAGRAILKPVYDHSDGTLRAPVYVEPKDYILVEGLLTYSTRAMRDCFDVKVYLEPEEELRTAWKLRRDIAKRGYTEDEARRELDRRLRDSLTHIRPQRTFADLVLSFRRRDGSVSPVRTNNLNARHILRPTLPHPDLTPIVEGAKNGIRLELARDIDGKPVDVLEIEGDVEDRRAKAMEDLLWDLIPEAGHLRANLGQYLDEDQHTRMSHPLALSQLLITYHLIKAAMGHYAI</sequence>
<dbReference type="InterPro" id="IPR003593">
    <property type="entry name" value="AAA+_ATPase"/>
</dbReference>
<dbReference type="Proteomes" id="UP000544872">
    <property type="component" value="Unassembled WGS sequence"/>
</dbReference>
<keyword evidence="2" id="KW-0808">Transferase</keyword>
<evidence type="ECO:0000259" key="1">
    <source>
        <dbReference type="SMART" id="SM00382"/>
    </source>
</evidence>
<dbReference type="SMART" id="SM00382">
    <property type="entry name" value="AAA"/>
    <property type="match status" value="1"/>
</dbReference>
<dbReference type="GO" id="GO:0008974">
    <property type="term" value="F:phosphoribulokinase activity"/>
    <property type="evidence" value="ECO:0007669"/>
    <property type="project" value="UniProtKB-EC"/>
</dbReference>
<dbReference type="PRINTS" id="PR00988">
    <property type="entry name" value="URIDINKINASE"/>
</dbReference>
<feature type="domain" description="AAA+ ATPase" evidence="1">
    <location>
        <begin position="22"/>
        <end position="150"/>
    </location>
</feature>
<dbReference type="EMBL" id="JACIIX010000001">
    <property type="protein sequence ID" value="MBB6208627.1"/>
    <property type="molecule type" value="Genomic_DNA"/>
</dbReference>
<dbReference type="RefSeq" id="WP_221443304.1">
    <property type="nucleotide sequence ID" value="NZ_JACIIX010000001.1"/>
</dbReference>
<gene>
    <name evidence="2" type="ORF">FHS48_000008</name>
</gene>
<protein>
    <submittedName>
        <fullName evidence="2">Phosphoribulokinase</fullName>
        <ecNumber evidence="2">2.7.1.19</ecNumber>
    </submittedName>
</protein>
<dbReference type="EC" id="2.7.1.19" evidence="2"/>
<organism evidence="2 3">
    <name type="scientific">Novispirillum itersonii</name>
    <name type="common">Aquaspirillum itersonii</name>
    <dbReference type="NCBI Taxonomy" id="189"/>
    <lineage>
        <taxon>Bacteria</taxon>
        <taxon>Pseudomonadati</taxon>
        <taxon>Pseudomonadota</taxon>
        <taxon>Alphaproteobacteria</taxon>
        <taxon>Rhodospirillales</taxon>
        <taxon>Novispirillaceae</taxon>
        <taxon>Novispirillum</taxon>
    </lineage>
</organism>
<dbReference type="SUPFAM" id="SSF52540">
    <property type="entry name" value="P-loop containing nucleoside triphosphate hydrolases"/>
    <property type="match status" value="1"/>
</dbReference>
<keyword evidence="2" id="KW-0418">Kinase</keyword>
<dbReference type="InterPro" id="IPR027417">
    <property type="entry name" value="P-loop_NTPase"/>
</dbReference>
<dbReference type="NCBIfam" id="NF005655">
    <property type="entry name" value="PRK07429.1"/>
    <property type="match status" value="1"/>
</dbReference>